<evidence type="ECO:0000313" key="2">
    <source>
        <dbReference type="Proteomes" id="UP000002696"/>
    </source>
</evidence>
<dbReference type="Proteomes" id="UP000002696">
    <property type="component" value="Chromosome"/>
</dbReference>
<keyword evidence="2" id="KW-1185">Reference proteome</keyword>
<evidence type="ECO:0008006" key="3">
    <source>
        <dbReference type="Google" id="ProtNLM"/>
    </source>
</evidence>
<dbReference type="BioCyc" id="BSUB633149:G1GM8-1730-MONOMER"/>
<dbReference type="RefSeq" id="WP_013269152.1">
    <property type="nucleotide sequence ID" value="NC_014375.1"/>
</dbReference>
<reference evidence="2" key="1">
    <citation type="journal article" date="2011" name="J. Bacteriol.">
        <title>Genome sequences of eight morphologically diverse alphaproteobacteria.</title>
        <authorList>
            <consortium name="US DOE Joint Genome Institute"/>
            <person name="Brown P.J."/>
            <person name="Kysela D.T."/>
            <person name="Buechlein A."/>
            <person name="Hemmerich C."/>
            <person name="Brun Y.V."/>
        </authorList>
    </citation>
    <scope>NUCLEOTIDE SEQUENCE [LARGE SCALE GENOMIC DNA]</scope>
    <source>
        <strain evidence="2">ATCC 15264 / DSM 4735 / LMG 14903 / NBRC 16000 / CB 81</strain>
    </source>
</reference>
<evidence type="ECO:0000313" key="1">
    <source>
        <dbReference type="EMBL" id="ADL01050.1"/>
    </source>
</evidence>
<dbReference type="AlphaFoldDB" id="D9QH84"/>
<protein>
    <recommendedName>
        <fullName evidence="3">DUF883 domain-containing protein</fullName>
    </recommendedName>
</protein>
<gene>
    <name evidence="1" type="ordered locus">Bresu_1739</name>
</gene>
<dbReference type="OrthoDB" id="7206058at2"/>
<name>D9QH84_BRESC</name>
<accession>D9QH84</accession>
<dbReference type="InParanoid" id="D9QH84"/>
<proteinExistence type="predicted"/>
<dbReference type="HOGENOM" id="CLU_2328280_0_0_5"/>
<dbReference type="KEGG" id="bsb:Bresu_1739"/>
<sequence length="96" mass="10889">MTDFQSNPTIDDIVDDVDSERARLDRAGDRWMERGETRSFAKDQGLRQAVRSDIDTGREWAREQASVARGRIEEEPLKATLYALGIGVLIGVLLRR</sequence>
<dbReference type="EMBL" id="CP002102">
    <property type="protein sequence ID" value="ADL01050.1"/>
    <property type="molecule type" value="Genomic_DNA"/>
</dbReference>
<organism evidence="1 2">
    <name type="scientific">Brevundimonas subvibrioides (strain ATCC 15264 / DSM 4735 / LMG 14903 / NBRC 16000 / CB 81)</name>
    <name type="common">Caulobacter subvibrioides</name>
    <dbReference type="NCBI Taxonomy" id="633149"/>
    <lineage>
        <taxon>Bacteria</taxon>
        <taxon>Pseudomonadati</taxon>
        <taxon>Pseudomonadota</taxon>
        <taxon>Alphaproteobacteria</taxon>
        <taxon>Caulobacterales</taxon>
        <taxon>Caulobacteraceae</taxon>
        <taxon>Brevundimonas</taxon>
    </lineage>
</organism>